<comment type="caution">
    <text evidence="2">The sequence shown here is derived from an EMBL/GenBank/DDBJ whole genome shotgun (WGS) entry which is preliminary data.</text>
</comment>
<proteinExistence type="predicted"/>
<evidence type="ECO:0000256" key="1">
    <source>
        <dbReference type="SAM" id="SignalP"/>
    </source>
</evidence>
<keyword evidence="1" id="KW-0732">Signal</keyword>
<evidence type="ECO:0000313" key="2">
    <source>
        <dbReference type="EMBL" id="NDK90432.1"/>
    </source>
</evidence>
<accession>A0A7K3LQ90</accession>
<dbReference type="Proteomes" id="UP000466307">
    <property type="component" value="Unassembled WGS sequence"/>
</dbReference>
<organism evidence="2 3">
    <name type="scientific">Gordonia desulfuricans</name>
    <dbReference type="NCBI Taxonomy" id="89051"/>
    <lineage>
        <taxon>Bacteria</taxon>
        <taxon>Bacillati</taxon>
        <taxon>Actinomycetota</taxon>
        <taxon>Actinomycetes</taxon>
        <taxon>Mycobacteriales</taxon>
        <taxon>Gordoniaceae</taxon>
        <taxon>Gordonia</taxon>
    </lineage>
</organism>
<gene>
    <name evidence="2" type="ORF">GYA93_12705</name>
</gene>
<dbReference type="AlphaFoldDB" id="A0A7K3LQ90"/>
<feature type="chain" id="PRO_5029574934" evidence="1">
    <location>
        <begin position="28"/>
        <end position="405"/>
    </location>
</feature>
<dbReference type="RefSeq" id="WP_157079387.1">
    <property type="nucleotide sequence ID" value="NZ_JAADZU010000037.1"/>
</dbReference>
<dbReference type="EMBL" id="JAADZU010000037">
    <property type="protein sequence ID" value="NDK90432.1"/>
    <property type="molecule type" value="Genomic_DNA"/>
</dbReference>
<protein>
    <submittedName>
        <fullName evidence="2">Uncharacterized protein</fullName>
    </submittedName>
</protein>
<sequence length="405" mass="42840">MIRTFRLLRVLSAAVPLTVLGASSALAAPTPQGSAPEPVCAWQFMSNANDLNVAFPDSNATYWVMPYALGPGDSISLSGQFPQARYFSLNTYGTDFDTIDTLRDNQITPDRGSSNPFAEVSPAQAGRSWHAAVVPGPADASRNQISGLPTSGTQRVPVGFLIVRVYVPDDPNSPNGGVALPTMTMHLGGATIPLRPCASPLSLSGDSAPMKALFDRLVTTGGGSATEAVFTNPTTTGGLFPNGDNKYLAAPVTYRPGRVVVVRGKAPSFPDTTAGTSPAAARDLRYWSMCQNDRVSPYPVVTCAADHQTALDADGYYTYVIAAPQDLAAPIDASQTLIGWGSTAVADKVLIMRNMLPSAGFYPRSVQASQADHSDPATSMGAYYPRGTYCQVDVLRSQGWQGCYR</sequence>
<keyword evidence="3" id="KW-1185">Reference proteome</keyword>
<feature type="signal peptide" evidence="1">
    <location>
        <begin position="1"/>
        <end position="27"/>
    </location>
</feature>
<evidence type="ECO:0000313" key="3">
    <source>
        <dbReference type="Proteomes" id="UP000466307"/>
    </source>
</evidence>
<name>A0A7K3LQ90_9ACTN</name>
<reference evidence="2 3" key="1">
    <citation type="submission" date="2020-01" db="EMBL/GenBank/DDBJ databases">
        <title>Investigation of new actinobacteria for the biodesulphurisation of diesel fuel.</title>
        <authorList>
            <person name="Athi Narayanan S.M."/>
        </authorList>
    </citation>
    <scope>NUCLEOTIDE SEQUENCE [LARGE SCALE GENOMIC DNA]</scope>
    <source>
        <strain evidence="2 3">213E</strain>
    </source>
</reference>